<organism evidence="1 2">
    <name type="scientific">Stylosanthes scabra</name>
    <dbReference type="NCBI Taxonomy" id="79078"/>
    <lineage>
        <taxon>Eukaryota</taxon>
        <taxon>Viridiplantae</taxon>
        <taxon>Streptophyta</taxon>
        <taxon>Embryophyta</taxon>
        <taxon>Tracheophyta</taxon>
        <taxon>Spermatophyta</taxon>
        <taxon>Magnoliopsida</taxon>
        <taxon>eudicotyledons</taxon>
        <taxon>Gunneridae</taxon>
        <taxon>Pentapetalae</taxon>
        <taxon>rosids</taxon>
        <taxon>fabids</taxon>
        <taxon>Fabales</taxon>
        <taxon>Fabaceae</taxon>
        <taxon>Papilionoideae</taxon>
        <taxon>50 kb inversion clade</taxon>
        <taxon>dalbergioids sensu lato</taxon>
        <taxon>Dalbergieae</taxon>
        <taxon>Pterocarpus clade</taxon>
        <taxon>Stylosanthes</taxon>
    </lineage>
</organism>
<sequence>MPDHPCPQWELATCRHIRGIIACATSGIQDHPPAQPLPDVPASSLSDLCPQAARFVENHLRRRDAREYVPTKDWSTVAQWRCRQITLRQLCQEVGRSPPAYQKHCCTSTTFGLVYRFFVVVPTTQELRGIPTVGRFSTGEYLALEDAASAMIATILEQTNKHLDDYNYDKTSPIEQENVELRWEVGYVKSRYKKLHSELRAVKRVVNPELLGSSDSDDDP</sequence>
<gene>
    <name evidence="1" type="ORF">PIB30_033951</name>
</gene>
<name>A0ABU6QC33_9FABA</name>
<comment type="caution">
    <text evidence="1">The sequence shown here is derived from an EMBL/GenBank/DDBJ whole genome shotgun (WGS) entry which is preliminary data.</text>
</comment>
<dbReference type="EMBL" id="JASCZI010000156">
    <property type="protein sequence ID" value="MED6109472.1"/>
    <property type="molecule type" value="Genomic_DNA"/>
</dbReference>
<evidence type="ECO:0000313" key="2">
    <source>
        <dbReference type="Proteomes" id="UP001341840"/>
    </source>
</evidence>
<proteinExistence type="predicted"/>
<keyword evidence="2" id="KW-1185">Reference proteome</keyword>
<accession>A0ABU6QC33</accession>
<evidence type="ECO:0000313" key="1">
    <source>
        <dbReference type="EMBL" id="MED6109472.1"/>
    </source>
</evidence>
<reference evidence="1 2" key="1">
    <citation type="journal article" date="2023" name="Plants (Basel)">
        <title>Bridging the Gap: Combining Genomics and Transcriptomics Approaches to Understand Stylosanthes scabra, an Orphan Legume from the Brazilian Caatinga.</title>
        <authorList>
            <person name="Ferreira-Neto J.R.C."/>
            <person name="da Silva M.D."/>
            <person name="Binneck E."/>
            <person name="de Melo N.F."/>
            <person name="da Silva R.H."/>
            <person name="de Melo A.L.T.M."/>
            <person name="Pandolfi V."/>
            <person name="Bustamante F.O."/>
            <person name="Brasileiro-Vidal A.C."/>
            <person name="Benko-Iseppon A.M."/>
        </authorList>
    </citation>
    <scope>NUCLEOTIDE SEQUENCE [LARGE SCALE GENOMIC DNA]</scope>
    <source>
        <tissue evidence="1">Leaves</tissue>
    </source>
</reference>
<protein>
    <submittedName>
        <fullName evidence="1">Uncharacterized protein</fullName>
    </submittedName>
</protein>
<dbReference type="Proteomes" id="UP001341840">
    <property type="component" value="Unassembled WGS sequence"/>
</dbReference>